<evidence type="ECO:0000313" key="3">
    <source>
        <dbReference type="EnsemblMetazoa" id="LLOJ007307-PA"/>
    </source>
</evidence>
<organism evidence="3 4">
    <name type="scientific">Lutzomyia longipalpis</name>
    <name type="common">Sand fly</name>
    <dbReference type="NCBI Taxonomy" id="7200"/>
    <lineage>
        <taxon>Eukaryota</taxon>
        <taxon>Metazoa</taxon>
        <taxon>Ecdysozoa</taxon>
        <taxon>Arthropoda</taxon>
        <taxon>Hexapoda</taxon>
        <taxon>Insecta</taxon>
        <taxon>Pterygota</taxon>
        <taxon>Neoptera</taxon>
        <taxon>Endopterygota</taxon>
        <taxon>Diptera</taxon>
        <taxon>Nematocera</taxon>
        <taxon>Psychodoidea</taxon>
        <taxon>Psychodidae</taxon>
        <taxon>Lutzomyia</taxon>
        <taxon>Lutzomyia</taxon>
    </lineage>
</organism>
<accession>A0A1B0CR08</accession>
<evidence type="ECO:0000313" key="4">
    <source>
        <dbReference type="Proteomes" id="UP000092461"/>
    </source>
</evidence>
<dbReference type="AlphaFoldDB" id="A0A1B0CR08"/>
<evidence type="ECO:0000313" key="2">
    <source>
        <dbReference type="EMBL" id="MBC1172708.1"/>
    </source>
</evidence>
<sequence length="328" mass="38605">MYAPVPLIKWFLHKFTKLCELQRICYGEPTGAPRAKGVERCLELSRTPQLVEMIKILNEIVENELTDEDFFADVTDRALATVLRVKKIKPRIHPDFPAAFEMCVEQIWGYRRLYHEVERLRKTPYDCDNINHEMKLNQLWKLLMPEVVLEARVTKQWQDIGFQGDDPKTDFRGMGILSLENLLFFATEYHGAAQHVLSHSHHPKHGYTFAIVGINLTSMAYKLLKSGAAKTHVYNSVYSTPSINTFHHLYCYLFYEFDRYWMDTKTQNENPFLFTHNVITQEEAGRANASLMKIPEFSRRYRMRFDHHPNPSVKTDILDRDQFSRRLK</sequence>
<dbReference type="EMBL" id="GITU01004005">
    <property type="protein sequence ID" value="MBC1172708.1"/>
    <property type="molecule type" value="Transcribed_RNA"/>
</dbReference>
<dbReference type="Pfam" id="PF04727">
    <property type="entry name" value="ELMO_CED12"/>
    <property type="match status" value="1"/>
</dbReference>
<dbReference type="InterPro" id="IPR050868">
    <property type="entry name" value="ELMO_domain-containing"/>
</dbReference>
<reference evidence="3" key="3">
    <citation type="submission" date="2020-05" db="UniProtKB">
        <authorList>
            <consortium name="EnsemblMetazoa"/>
        </authorList>
    </citation>
    <scope>IDENTIFICATION</scope>
    <source>
        <strain evidence="3">Jacobina</strain>
    </source>
</reference>
<keyword evidence="4" id="KW-1185">Reference proteome</keyword>
<dbReference type="InterPro" id="IPR006816">
    <property type="entry name" value="ELMO_dom"/>
</dbReference>
<protein>
    <recommendedName>
        <fullName evidence="1">ELMO domain-containing protein</fullName>
    </recommendedName>
</protein>
<reference evidence="2" key="2">
    <citation type="journal article" date="2020" name="BMC">
        <title>Leishmania infection induces a limited differential gene expression in the sand fly midgut.</title>
        <authorList>
            <person name="Coutinho-Abreu I.V."/>
            <person name="Serafim T.D."/>
            <person name="Meneses C."/>
            <person name="Kamhawi S."/>
            <person name="Oliveira F."/>
            <person name="Valenzuela J.G."/>
        </authorList>
    </citation>
    <scope>NUCLEOTIDE SEQUENCE</scope>
    <source>
        <strain evidence="2">Jacobina</strain>
        <tissue evidence="2">Midgut</tissue>
    </source>
</reference>
<proteinExistence type="predicted"/>
<dbReference type="PANTHER" id="PTHR12771">
    <property type="entry name" value="ENGULFMENT AND CELL MOTILITY"/>
    <property type="match status" value="1"/>
</dbReference>
<dbReference type="EnsemblMetazoa" id="LLOJ007307-RA">
    <property type="protein sequence ID" value="LLOJ007307-PA"/>
    <property type="gene ID" value="LLOJ007307"/>
</dbReference>
<dbReference type="Proteomes" id="UP000092461">
    <property type="component" value="Unassembled WGS sequence"/>
</dbReference>
<dbReference type="GO" id="GO:0005096">
    <property type="term" value="F:GTPase activator activity"/>
    <property type="evidence" value="ECO:0007669"/>
    <property type="project" value="TreeGrafter"/>
</dbReference>
<dbReference type="VEuPathDB" id="VectorBase:LLOJ007307"/>
<dbReference type="EMBL" id="AJWK01024294">
    <property type="status" value="NOT_ANNOTATED_CDS"/>
    <property type="molecule type" value="Genomic_DNA"/>
</dbReference>
<name>A0A1B0CR08_LUTLO</name>
<dbReference type="PANTHER" id="PTHR12771:SF51">
    <property type="entry name" value="LD01482P"/>
    <property type="match status" value="1"/>
</dbReference>
<dbReference type="PROSITE" id="PS51335">
    <property type="entry name" value="ELMO"/>
    <property type="match status" value="1"/>
</dbReference>
<reference evidence="4" key="1">
    <citation type="submission" date="2012-05" db="EMBL/GenBank/DDBJ databases">
        <title>Whole Genome Assembly of Lutzomyia longipalpis.</title>
        <authorList>
            <person name="Richards S."/>
            <person name="Qu C."/>
            <person name="Dillon R."/>
            <person name="Worley K."/>
            <person name="Scherer S."/>
            <person name="Batterton M."/>
            <person name="Taylor A."/>
            <person name="Hawes A."/>
            <person name="Hernandez B."/>
            <person name="Kovar C."/>
            <person name="Mandapat C."/>
            <person name="Pham C."/>
            <person name="Qu C."/>
            <person name="Jing C."/>
            <person name="Bess C."/>
            <person name="Bandaranaike D."/>
            <person name="Ngo D."/>
            <person name="Ongeri F."/>
            <person name="Arias F."/>
            <person name="Lara F."/>
            <person name="Weissenberger G."/>
            <person name="Kamau G."/>
            <person name="Han H."/>
            <person name="Shen H."/>
            <person name="Dinh H."/>
            <person name="Khalil I."/>
            <person name="Jones J."/>
            <person name="Shafer J."/>
            <person name="Jayaseelan J."/>
            <person name="Quiroz J."/>
            <person name="Blankenburg K."/>
            <person name="Nguyen L."/>
            <person name="Jackson L."/>
            <person name="Francisco L."/>
            <person name="Tang L.-Y."/>
            <person name="Pu L.-L."/>
            <person name="Perales L."/>
            <person name="Lorensuhewa L."/>
            <person name="Munidasa M."/>
            <person name="Coyle M."/>
            <person name="Taylor M."/>
            <person name="Puazo M."/>
            <person name="Firestine M."/>
            <person name="Scheel M."/>
            <person name="Javaid M."/>
            <person name="Wang M."/>
            <person name="Li M."/>
            <person name="Tabassum N."/>
            <person name="Saada N."/>
            <person name="Osuji N."/>
            <person name="Aqrawi P."/>
            <person name="Fu Q."/>
            <person name="Thornton R."/>
            <person name="Raj R."/>
            <person name="Goodspeed R."/>
            <person name="Mata R."/>
            <person name="Najjar R."/>
            <person name="Gubbala S."/>
            <person name="Lee S."/>
            <person name="Denson S."/>
            <person name="Patil S."/>
            <person name="Macmil S."/>
            <person name="Qi S."/>
            <person name="Matskevitch T."/>
            <person name="Palculict T."/>
            <person name="Mathew T."/>
            <person name="Vee V."/>
            <person name="Velamala V."/>
            <person name="Korchina V."/>
            <person name="Cai W."/>
            <person name="Liu W."/>
            <person name="Dai W."/>
            <person name="Zou X."/>
            <person name="Zhu Y."/>
            <person name="Zhang Y."/>
            <person name="Wu Y.-Q."/>
            <person name="Xin Y."/>
            <person name="Nazarath L."/>
            <person name="Kovar C."/>
            <person name="Han Y."/>
            <person name="Muzny D."/>
            <person name="Gibbs R."/>
        </authorList>
    </citation>
    <scope>NUCLEOTIDE SEQUENCE [LARGE SCALE GENOMIC DNA]</scope>
    <source>
        <strain evidence="4">Jacobina</strain>
    </source>
</reference>
<dbReference type="VEuPathDB" id="VectorBase:LLONM1_008873"/>
<evidence type="ECO:0000259" key="1">
    <source>
        <dbReference type="PROSITE" id="PS51335"/>
    </source>
</evidence>
<feature type="domain" description="ELMO" evidence="1">
    <location>
        <begin position="131"/>
        <end position="291"/>
    </location>
</feature>